<dbReference type="Gene3D" id="3.40.390.10">
    <property type="entry name" value="Collagenase (Catalytic Domain)"/>
    <property type="match status" value="1"/>
</dbReference>
<keyword evidence="5 7" id="KW-0482">Metalloprotease</keyword>
<dbReference type="GO" id="GO:0006508">
    <property type="term" value="P:proteolysis"/>
    <property type="evidence" value="ECO:0007669"/>
    <property type="project" value="UniProtKB-KW"/>
</dbReference>
<keyword evidence="3" id="KW-0378">Hydrolase</keyword>
<organism evidence="7 8">
    <name type="scientific">Paucilactobacillus nenjiangensis</name>
    <dbReference type="NCBI Taxonomy" id="1296540"/>
    <lineage>
        <taxon>Bacteria</taxon>
        <taxon>Bacillati</taxon>
        <taxon>Bacillota</taxon>
        <taxon>Bacilli</taxon>
        <taxon>Lactobacillales</taxon>
        <taxon>Lactobacillaceae</taxon>
        <taxon>Paucilactobacillus</taxon>
    </lineage>
</organism>
<evidence type="ECO:0000259" key="6">
    <source>
        <dbReference type="SMART" id="SM00235"/>
    </source>
</evidence>
<dbReference type="SUPFAM" id="SSF55486">
    <property type="entry name" value="Metalloproteases ('zincins'), catalytic domain"/>
    <property type="match status" value="1"/>
</dbReference>
<keyword evidence="1 7" id="KW-0645">Protease</keyword>
<accession>A0A5P1X465</accession>
<reference evidence="7 8" key="1">
    <citation type="submission" date="2019-09" db="EMBL/GenBank/DDBJ databases">
        <title>Complete Genome Sequence of Lactobacillus nenjiangensis SH-Y15, isolated from sauerkraut.</title>
        <authorList>
            <person name="Yang H."/>
        </authorList>
    </citation>
    <scope>NUCLEOTIDE SEQUENCE [LARGE SCALE GENOMIC DNA]</scope>
    <source>
        <strain evidence="7 8">SH-Y15</strain>
    </source>
</reference>
<keyword evidence="2" id="KW-0479">Metal-binding</keyword>
<evidence type="ECO:0000313" key="8">
    <source>
        <dbReference type="Proteomes" id="UP000325295"/>
    </source>
</evidence>
<name>A0A5P1X465_9LACO</name>
<keyword evidence="4" id="KW-0862">Zinc</keyword>
<dbReference type="EMBL" id="CP043939">
    <property type="protein sequence ID" value="QER68333.1"/>
    <property type="molecule type" value="Genomic_DNA"/>
</dbReference>
<evidence type="ECO:0000256" key="2">
    <source>
        <dbReference type="ARBA" id="ARBA00022723"/>
    </source>
</evidence>
<dbReference type="GO" id="GO:0008270">
    <property type="term" value="F:zinc ion binding"/>
    <property type="evidence" value="ECO:0007669"/>
    <property type="project" value="InterPro"/>
</dbReference>
<evidence type="ECO:0000256" key="1">
    <source>
        <dbReference type="ARBA" id="ARBA00022670"/>
    </source>
</evidence>
<dbReference type="GO" id="GO:0004222">
    <property type="term" value="F:metalloendopeptidase activity"/>
    <property type="evidence" value="ECO:0007669"/>
    <property type="project" value="InterPro"/>
</dbReference>
<keyword evidence="8" id="KW-1185">Reference proteome</keyword>
<feature type="domain" description="Peptidase metallopeptidase" evidence="6">
    <location>
        <begin position="73"/>
        <end position="226"/>
    </location>
</feature>
<dbReference type="SMART" id="SM00235">
    <property type="entry name" value="ZnMc"/>
    <property type="match status" value="1"/>
</dbReference>
<dbReference type="InterPro" id="IPR001818">
    <property type="entry name" value="Pept_M10_metallopeptidase"/>
</dbReference>
<dbReference type="PANTHER" id="PTHR10201:SF323">
    <property type="entry name" value="MATRIX METALLOPROTEINASE-21"/>
    <property type="match status" value="1"/>
</dbReference>
<dbReference type="GO" id="GO:0031012">
    <property type="term" value="C:extracellular matrix"/>
    <property type="evidence" value="ECO:0007669"/>
    <property type="project" value="InterPro"/>
</dbReference>
<dbReference type="OrthoDB" id="2148705at2"/>
<dbReference type="Proteomes" id="UP000325295">
    <property type="component" value="Chromosome"/>
</dbReference>
<dbReference type="AlphaFoldDB" id="A0A5P1X465"/>
<evidence type="ECO:0000313" key="7">
    <source>
        <dbReference type="EMBL" id="QER68333.1"/>
    </source>
</evidence>
<sequence length="227" mass="24900">MWLAVVLGFIFLPTIDNDNTTLGKTVEKWNSEINTIFTDINARFSSTGVINQNSVSSSKDSSSDETPIETNVQGKTLSNTYYYHYDKNVSQAVKDQFNQAVKIYNRTGIVKLVKGDGTAEQNQIEFSVYQKTMETSALQNSIELGHGGPAIIQRTGWGAYTANHAIASLNIKYANSIKLSVAVHELGHALGLDHSKDIQSVMYPTDQGRTTLTNADINGLKAIYAKS</sequence>
<dbReference type="PANTHER" id="PTHR10201">
    <property type="entry name" value="MATRIX METALLOPROTEINASE"/>
    <property type="match status" value="1"/>
</dbReference>
<dbReference type="Pfam" id="PF00413">
    <property type="entry name" value="Peptidase_M10"/>
    <property type="match status" value="1"/>
</dbReference>
<gene>
    <name evidence="7" type="ORF">F0161_02490</name>
</gene>
<evidence type="ECO:0000256" key="5">
    <source>
        <dbReference type="ARBA" id="ARBA00023049"/>
    </source>
</evidence>
<evidence type="ECO:0000256" key="4">
    <source>
        <dbReference type="ARBA" id="ARBA00022833"/>
    </source>
</evidence>
<protein>
    <submittedName>
        <fullName evidence="7">Matrixin family metalloprotease</fullName>
    </submittedName>
</protein>
<dbReference type="KEGG" id="lnn:F0161_02490"/>
<dbReference type="InterPro" id="IPR024079">
    <property type="entry name" value="MetalloPept_cat_dom_sf"/>
</dbReference>
<dbReference type="InterPro" id="IPR006026">
    <property type="entry name" value="Peptidase_Metallo"/>
</dbReference>
<proteinExistence type="predicted"/>
<evidence type="ECO:0000256" key="3">
    <source>
        <dbReference type="ARBA" id="ARBA00022801"/>
    </source>
</evidence>